<protein>
    <submittedName>
        <fullName evidence="4">CAP domain-containing protein</fullName>
    </submittedName>
</protein>
<dbReference type="RefSeq" id="WP_223101803.1">
    <property type="nucleotide sequence ID" value="NZ_CP061913.1"/>
</dbReference>
<feature type="domain" description="SCP" evidence="3">
    <location>
        <begin position="102"/>
        <end position="212"/>
    </location>
</feature>
<dbReference type="SUPFAM" id="SSF55797">
    <property type="entry name" value="PR-1-like"/>
    <property type="match status" value="1"/>
</dbReference>
<dbReference type="Pfam" id="PF00188">
    <property type="entry name" value="CAP"/>
    <property type="match status" value="1"/>
</dbReference>
<evidence type="ECO:0000313" key="4">
    <source>
        <dbReference type="EMBL" id="MFB9444947.1"/>
    </source>
</evidence>
<feature type="region of interest" description="Disordered" evidence="1">
    <location>
        <begin position="41"/>
        <end position="80"/>
    </location>
</feature>
<accession>A0ABV5M7U1</accession>
<name>A0ABV5M7U1_9ACTN</name>
<dbReference type="CDD" id="cd05379">
    <property type="entry name" value="CAP_bacterial"/>
    <property type="match status" value="1"/>
</dbReference>
<dbReference type="InterPro" id="IPR035940">
    <property type="entry name" value="CAP_sf"/>
</dbReference>
<dbReference type="Proteomes" id="UP001589608">
    <property type="component" value="Unassembled WGS sequence"/>
</dbReference>
<sequence length="217" mass="21902">MTAPQPGLLTRLGPTGIAAAVTGILVLFGLGAVIIPAAAGGGGDSSTAAPAPGLTPSVAAPQFAAPPSAPPTSEPAATTPNAAKTTLVAANFNGDYEDRVVQLINGERRKERCGPMRVDAKLRAAARTHAADMAAGDFTGARGSDGSSPQDRAAAAGFGGFEDELTARGGDPGDVVKHWMRDDDAHDMLLDCDITSIGVGAALRGRTPYWTVDTGRA</sequence>
<evidence type="ECO:0000259" key="3">
    <source>
        <dbReference type="Pfam" id="PF00188"/>
    </source>
</evidence>
<dbReference type="PANTHER" id="PTHR31157">
    <property type="entry name" value="SCP DOMAIN-CONTAINING PROTEIN"/>
    <property type="match status" value="1"/>
</dbReference>
<dbReference type="EMBL" id="JBHMCA010000033">
    <property type="protein sequence ID" value="MFB9444947.1"/>
    <property type="molecule type" value="Genomic_DNA"/>
</dbReference>
<feature type="compositionally biased region" description="Low complexity" evidence="1">
    <location>
        <begin position="45"/>
        <end position="66"/>
    </location>
</feature>
<keyword evidence="2" id="KW-1133">Transmembrane helix</keyword>
<proteinExistence type="predicted"/>
<reference evidence="4 5" key="1">
    <citation type="submission" date="2024-09" db="EMBL/GenBank/DDBJ databases">
        <authorList>
            <person name="Sun Q."/>
            <person name="Mori K."/>
        </authorList>
    </citation>
    <scope>NUCLEOTIDE SEQUENCE [LARGE SCALE GENOMIC DNA]</scope>
    <source>
        <strain evidence="4 5">JCM 3307</strain>
    </source>
</reference>
<evidence type="ECO:0000256" key="1">
    <source>
        <dbReference type="SAM" id="MobiDB-lite"/>
    </source>
</evidence>
<keyword evidence="2" id="KW-0472">Membrane</keyword>
<keyword evidence="5" id="KW-1185">Reference proteome</keyword>
<gene>
    <name evidence="4" type="ORF">ACFFTR_17885</name>
</gene>
<comment type="caution">
    <text evidence="4">The sequence shown here is derived from an EMBL/GenBank/DDBJ whole genome shotgun (WGS) entry which is preliminary data.</text>
</comment>
<dbReference type="PANTHER" id="PTHR31157:SF1">
    <property type="entry name" value="SCP DOMAIN-CONTAINING PROTEIN"/>
    <property type="match status" value="1"/>
</dbReference>
<evidence type="ECO:0000313" key="5">
    <source>
        <dbReference type="Proteomes" id="UP001589608"/>
    </source>
</evidence>
<dbReference type="Gene3D" id="3.40.33.10">
    <property type="entry name" value="CAP"/>
    <property type="match status" value="1"/>
</dbReference>
<feature type="transmembrane region" description="Helical" evidence="2">
    <location>
        <begin position="12"/>
        <end position="35"/>
    </location>
</feature>
<evidence type="ECO:0000256" key="2">
    <source>
        <dbReference type="SAM" id="Phobius"/>
    </source>
</evidence>
<keyword evidence="2" id="KW-0812">Transmembrane</keyword>
<dbReference type="InterPro" id="IPR014044">
    <property type="entry name" value="CAP_dom"/>
</dbReference>
<organism evidence="4 5">
    <name type="scientific">Dactylosporangium vinaceum</name>
    <dbReference type="NCBI Taxonomy" id="53362"/>
    <lineage>
        <taxon>Bacteria</taxon>
        <taxon>Bacillati</taxon>
        <taxon>Actinomycetota</taxon>
        <taxon>Actinomycetes</taxon>
        <taxon>Micromonosporales</taxon>
        <taxon>Micromonosporaceae</taxon>
        <taxon>Dactylosporangium</taxon>
    </lineage>
</organism>